<feature type="binding site" evidence="4">
    <location>
        <position position="124"/>
    </location>
    <ligand>
        <name>NAD(+)</name>
        <dbReference type="ChEBI" id="CHEBI:57540"/>
    </ligand>
</feature>
<comment type="cofactor">
    <cofactor evidence="4">
        <name>Zn(2+)</name>
        <dbReference type="ChEBI" id="CHEBI:29105"/>
    </cofactor>
    <text evidence="4">Binds 1 zinc ion per subunit.</text>
</comment>
<dbReference type="PANTHER" id="PTHR11085">
    <property type="entry name" value="NAD-DEPENDENT PROTEIN DEACYLASE SIRTUIN-5, MITOCHONDRIAL-RELATED"/>
    <property type="match status" value="1"/>
</dbReference>
<evidence type="ECO:0000256" key="5">
    <source>
        <dbReference type="PROSITE-ProRule" id="PRU00236"/>
    </source>
</evidence>
<dbReference type="Gene3D" id="3.40.50.1220">
    <property type="entry name" value="TPP-binding domain"/>
    <property type="match status" value="1"/>
</dbReference>
<evidence type="ECO:0000313" key="8">
    <source>
        <dbReference type="Proteomes" id="UP000298381"/>
    </source>
</evidence>
<feature type="active site" description="Proton acceptor" evidence="4 5">
    <location>
        <position position="124"/>
    </location>
</feature>
<keyword evidence="4 5" id="KW-0862">Zinc</keyword>
<proteinExistence type="inferred from homology"/>
<feature type="binding site" evidence="4">
    <location>
        <position position="194"/>
    </location>
    <ligand>
        <name>NAD(+)</name>
        <dbReference type="ChEBI" id="CHEBI:57540"/>
    </ligand>
</feature>
<evidence type="ECO:0000256" key="2">
    <source>
        <dbReference type="ARBA" id="ARBA00022679"/>
    </source>
</evidence>
<feature type="binding site" evidence="4">
    <location>
        <position position="26"/>
    </location>
    <ligand>
        <name>NAD(+)</name>
        <dbReference type="ChEBI" id="CHEBI:57540"/>
    </ligand>
</feature>
<dbReference type="PROSITE" id="PS50305">
    <property type="entry name" value="SIRTUIN"/>
    <property type="match status" value="1"/>
</dbReference>
<dbReference type="Pfam" id="PF02146">
    <property type="entry name" value="SIR2"/>
    <property type="match status" value="1"/>
</dbReference>
<feature type="binding site" evidence="4">
    <location>
        <position position="195"/>
    </location>
    <ligand>
        <name>NAD(+)</name>
        <dbReference type="ChEBI" id="CHEBI:57540"/>
    </ligand>
</feature>
<dbReference type="AlphaFoldDB" id="A0A4Z0D4G1"/>
<evidence type="ECO:0000256" key="1">
    <source>
        <dbReference type="ARBA" id="ARBA00022490"/>
    </source>
</evidence>
<sequence length="243" mass="27660">MKEDNSIDILKKQIEKCNNIVFLGGAGVSTESNIPDFRSSDGLYKKKNYPYSPEYMLSHTFFVNHTEEFFEFYKNNLVYKDAKPNKAHIALSGLEKMGKLKAVITQNIDGLHQMAGTKNVLELHGSIHRNYCMNCNKYYSLEFILESQGIPRCERCGGIVRPDVVLYEEMLDTSILERSIQYISNAKILIVGGTSLNVYPAAGLISYFRGYPLVLINKEKTAFDNRADFIFREKIGEVLSKLI</sequence>
<dbReference type="GO" id="GO:0017136">
    <property type="term" value="F:histone deacetylase activity, NAD-dependent"/>
    <property type="evidence" value="ECO:0007669"/>
    <property type="project" value="TreeGrafter"/>
</dbReference>
<dbReference type="Gene3D" id="3.30.1600.10">
    <property type="entry name" value="SIR2/SIRT2 'Small Domain"/>
    <property type="match status" value="1"/>
</dbReference>
<evidence type="ECO:0000256" key="4">
    <source>
        <dbReference type="HAMAP-Rule" id="MF_01968"/>
    </source>
</evidence>
<feature type="binding site" evidence="4">
    <location>
        <position position="235"/>
    </location>
    <ligand>
        <name>NAD(+)</name>
        <dbReference type="ChEBI" id="CHEBI:57540"/>
    </ligand>
</feature>
<feature type="binding site" evidence="4">
    <location>
        <position position="108"/>
    </location>
    <ligand>
        <name>nicotinamide</name>
        <dbReference type="ChEBI" id="CHEBI:17154"/>
    </ligand>
</feature>
<feature type="binding site" evidence="4">
    <location>
        <position position="109"/>
    </location>
    <ligand>
        <name>nicotinamide</name>
        <dbReference type="ChEBI" id="CHEBI:17154"/>
    </ligand>
</feature>
<feature type="binding site" evidence="4">
    <location>
        <position position="37"/>
    </location>
    <ligand>
        <name>NAD(+)</name>
        <dbReference type="ChEBI" id="CHEBI:57540"/>
    </ligand>
</feature>
<dbReference type="PANTHER" id="PTHR11085:SF4">
    <property type="entry name" value="NAD-DEPENDENT PROTEIN DEACYLASE"/>
    <property type="match status" value="1"/>
</dbReference>
<dbReference type="RefSeq" id="WP_135271676.1">
    <property type="nucleotide sequence ID" value="NZ_SRIB01000015.1"/>
</dbReference>
<dbReference type="Proteomes" id="UP000298381">
    <property type="component" value="Unassembled WGS sequence"/>
</dbReference>
<organism evidence="7 8">
    <name type="scientific">Soehngenia longivitae</name>
    <dbReference type="NCBI Taxonomy" id="2562294"/>
    <lineage>
        <taxon>Bacteria</taxon>
        <taxon>Bacillati</taxon>
        <taxon>Bacillota</taxon>
        <taxon>Tissierellia</taxon>
        <taxon>Tissierellales</taxon>
        <taxon>Tissierellaceae</taxon>
        <taxon>Soehngenia</taxon>
    </lineage>
</organism>
<dbReference type="InterPro" id="IPR026590">
    <property type="entry name" value="Ssirtuin_cat_dom"/>
</dbReference>
<comment type="function">
    <text evidence="4">NAD-dependent protein deacetylase which modulates the activities of several enzymes which are inactive in their acetylated form.</text>
</comment>
<feature type="binding site" evidence="4 5">
    <location>
        <position position="135"/>
    </location>
    <ligand>
        <name>Zn(2+)</name>
        <dbReference type="ChEBI" id="CHEBI:29105"/>
    </ligand>
</feature>
<evidence type="ECO:0000313" key="7">
    <source>
        <dbReference type="EMBL" id="TFZ39229.1"/>
    </source>
</evidence>
<evidence type="ECO:0000259" key="6">
    <source>
        <dbReference type="PROSITE" id="PS50305"/>
    </source>
</evidence>
<keyword evidence="2 4" id="KW-0808">Transferase</keyword>
<feature type="binding site" evidence="4">
    <location>
        <position position="38"/>
    </location>
    <ligand>
        <name>NAD(+)</name>
        <dbReference type="ChEBI" id="CHEBI:57540"/>
    </ligand>
</feature>
<keyword evidence="4 5" id="KW-0479">Metal-binding</keyword>
<reference evidence="7 8" key="1">
    <citation type="submission" date="2019-03" db="EMBL/GenBank/DDBJ databases">
        <title>Draft genome sequence data and analysis of a Fermenting Bacterium, Soehngenia longevitae strain 1933PT, isolated from petroleum reservoir in Azerbaijan.</title>
        <authorList>
            <person name="Grouzdev D.S."/>
            <person name="Bidzhieva S.K."/>
            <person name="Sokolova D.S."/>
            <person name="Tourova T.P."/>
            <person name="Poltaraus A.B."/>
            <person name="Nazina T.N."/>
        </authorList>
    </citation>
    <scope>NUCLEOTIDE SEQUENCE [LARGE SCALE GENOMIC DNA]</scope>
    <source>
        <strain evidence="7 8">1933P</strain>
    </source>
</reference>
<dbReference type="InterPro" id="IPR029035">
    <property type="entry name" value="DHS-like_NAD/FAD-binding_dom"/>
</dbReference>
<feature type="binding site" evidence="4 5">
    <location>
        <position position="132"/>
    </location>
    <ligand>
        <name>Zn(2+)</name>
        <dbReference type="ChEBI" id="CHEBI:29105"/>
    </ligand>
</feature>
<feature type="binding site" evidence="4 5">
    <location>
        <position position="156"/>
    </location>
    <ligand>
        <name>Zn(2+)</name>
        <dbReference type="ChEBI" id="CHEBI:29105"/>
    </ligand>
</feature>
<dbReference type="InterPro" id="IPR050134">
    <property type="entry name" value="NAD-dep_sirtuin_deacylases"/>
</dbReference>
<dbReference type="HAMAP" id="MF_01968">
    <property type="entry name" value="Sirtuin_ClassU"/>
    <property type="match status" value="1"/>
</dbReference>
<dbReference type="SUPFAM" id="SSF52467">
    <property type="entry name" value="DHS-like NAD/FAD-binding domain"/>
    <property type="match status" value="1"/>
</dbReference>
<feature type="binding site" evidence="4">
    <location>
        <position position="30"/>
    </location>
    <ligand>
        <name>NAD(+)</name>
        <dbReference type="ChEBI" id="CHEBI:57540"/>
    </ligand>
</feature>
<accession>A0A4Z0D4G1</accession>
<feature type="binding site" evidence="4">
    <location>
        <position position="37"/>
    </location>
    <ligand>
        <name>nicotinamide</name>
        <dbReference type="ChEBI" id="CHEBI:17154"/>
    </ligand>
</feature>
<name>A0A4Z0D4G1_9FIRM</name>
<feature type="binding site" evidence="4">
    <location>
        <position position="108"/>
    </location>
    <ligand>
        <name>NAD(+)</name>
        <dbReference type="ChEBI" id="CHEBI:57540"/>
    </ligand>
</feature>
<dbReference type="InterPro" id="IPR026591">
    <property type="entry name" value="Sirtuin_cat_small_dom_sf"/>
</dbReference>
<dbReference type="GO" id="GO:0005737">
    <property type="term" value="C:cytoplasm"/>
    <property type="evidence" value="ECO:0007669"/>
    <property type="project" value="UniProtKB-SubCell"/>
</dbReference>
<keyword evidence="1 4" id="KW-0963">Cytoplasm</keyword>
<dbReference type="InterPro" id="IPR028628">
    <property type="entry name" value="Sirtuin_class_U"/>
</dbReference>
<feature type="binding site" evidence="4">
    <location>
        <position position="217"/>
    </location>
    <ligand>
        <name>NAD(+)</name>
        <dbReference type="ChEBI" id="CHEBI:57540"/>
    </ligand>
</feature>
<dbReference type="EMBL" id="SRIB01000015">
    <property type="protein sequence ID" value="TFZ39229.1"/>
    <property type="molecule type" value="Genomic_DNA"/>
</dbReference>
<dbReference type="InterPro" id="IPR003000">
    <property type="entry name" value="Sirtuin"/>
</dbReference>
<dbReference type="GO" id="GO:0070403">
    <property type="term" value="F:NAD+ binding"/>
    <property type="evidence" value="ECO:0007669"/>
    <property type="project" value="UniProtKB-UniRule"/>
</dbReference>
<comment type="similarity">
    <text evidence="4">Belongs to the sirtuin family. Class U subfamily.</text>
</comment>
<dbReference type="GO" id="GO:0008270">
    <property type="term" value="F:zinc ion binding"/>
    <property type="evidence" value="ECO:0007669"/>
    <property type="project" value="UniProtKB-UniRule"/>
</dbReference>
<feature type="binding site" evidence="4">
    <location>
        <position position="109"/>
    </location>
    <ligand>
        <name>NAD(+)</name>
        <dbReference type="ChEBI" id="CHEBI:57540"/>
    </ligand>
</feature>
<gene>
    <name evidence="4" type="primary">cobB</name>
    <name evidence="7" type="ORF">E4100_08785</name>
</gene>
<keyword evidence="3 4" id="KW-0520">NAD</keyword>
<comment type="catalytic activity">
    <reaction evidence="4">
        <text>N(6)-acetyl-L-lysyl-[protein] + NAD(+) + H2O = 2''-O-acetyl-ADP-D-ribose + nicotinamide + L-lysyl-[protein]</text>
        <dbReference type="Rhea" id="RHEA:43636"/>
        <dbReference type="Rhea" id="RHEA-COMP:9752"/>
        <dbReference type="Rhea" id="RHEA-COMP:10731"/>
        <dbReference type="ChEBI" id="CHEBI:15377"/>
        <dbReference type="ChEBI" id="CHEBI:17154"/>
        <dbReference type="ChEBI" id="CHEBI:29969"/>
        <dbReference type="ChEBI" id="CHEBI:57540"/>
        <dbReference type="ChEBI" id="CHEBI:61930"/>
        <dbReference type="ChEBI" id="CHEBI:83767"/>
        <dbReference type="EC" id="2.3.1.286"/>
    </reaction>
</comment>
<comment type="caution">
    <text evidence="4">Lacks conserved residue(s) required for the propagation of feature annotation.</text>
</comment>
<feature type="binding site" evidence="4 5">
    <location>
        <position position="153"/>
    </location>
    <ligand>
        <name>Zn(2+)</name>
        <dbReference type="ChEBI" id="CHEBI:29105"/>
    </ligand>
</feature>
<comment type="subcellular location">
    <subcellularLocation>
        <location evidence="4">Cytoplasm</location>
    </subcellularLocation>
</comment>
<evidence type="ECO:0000256" key="3">
    <source>
        <dbReference type="ARBA" id="ARBA00023027"/>
    </source>
</evidence>
<feature type="domain" description="Deacetylase sirtuin-type" evidence="6">
    <location>
        <begin position="1"/>
        <end position="243"/>
    </location>
</feature>
<dbReference type="EC" id="2.3.1.286" evidence="4"/>
<protein>
    <recommendedName>
        <fullName evidence="4">NAD-dependent protein deacetylase</fullName>
        <ecNumber evidence="4">2.3.1.286</ecNumber>
    </recommendedName>
    <alternativeName>
        <fullName evidence="4">Regulatory protein SIR2 homolog</fullName>
    </alternativeName>
</protein>
<dbReference type="OrthoDB" id="9800582at2"/>
<comment type="caution">
    <text evidence="7">The sequence shown here is derived from an EMBL/GenBank/DDBJ whole genome shotgun (WGS) entry which is preliminary data.</text>
</comment>
<keyword evidence="8" id="KW-1185">Reference proteome</keyword>
<dbReference type="NCBIfam" id="NF001752">
    <property type="entry name" value="PRK00481.1-1"/>
    <property type="match status" value="1"/>
</dbReference>
<feature type="binding site" evidence="4">
    <location>
        <position position="106"/>
    </location>
    <ligand>
        <name>NAD(+)</name>
        <dbReference type="ChEBI" id="CHEBI:57540"/>
    </ligand>
</feature>